<dbReference type="Pfam" id="PF00892">
    <property type="entry name" value="EamA"/>
    <property type="match status" value="2"/>
</dbReference>
<dbReference type="PANTHER" id="PTHR22911:SF6">
    <property type="entry name" value="SOLUTE CARRIER FAMILY 35 MEMBER G1"/>
    <property type="match status" value="1"/>
</dbReference>
<evidence type="ECO:0000256" key="2">
    <source>
        <dbReference type="ARBA" id="ARBA00007362"/>
    </source>
</evidence>
<feature type="transmembrane region" description="Helical" evidence="6">
    <location>
        <begin position="7"/>
        <end position="25"/>
    </location>
</feature>
<dbReference type="RefSeq" id="WP_249243005.1">
    <property type="nucleotide sequence ID" value="NZ_CP096649.1"/>
</dbReference>
<dbReference type="InterPro" id="IPR037185">
    <property type="entry name" value="EmrE-like"/>
</dbReference>
<evidence type="ECO:0000256" key="1">
    <source>
        <dbReference type="ARBA" id="ARBA00004141"/>
    </source>
</evidence>
<evidence type="ECO:0000256" key="6">
    <source>
        <dbReference type="SAM" id="Phobius"/>
    </source>
</evidence>
<accession>A0A9E7DKI6</accession>
<sequence length="292" mass="32292">MKDKTKGILCMIASALAFSLMQIAVKLTSEGVSIFLQVVFRNFLLSIFSIVMLKKHGESLVPVKEHRVALFFRGFLGLFGAVMYFYATKNLPTANAAILQKSSPFFVMIFAAIFLNEKLTRFHIMSLVVAFIGAYLVTNPSGNYNLIPALSGIFSAVFAAGAYTIIGSLGKTENPYRIMLAFGAVTCACLIVPLVLTYKNPLPIDWLWLVLIGVFGGLGQYLLTIAYLYAPAGEVSIYNYTSVIFSAILGFIIFRDKIEPIEYIGIVLILMSAVILFLYNQKNLGRLKKQKN</sequence>
<dbReference type="KEGG" id="fms:M1R53_02840"/>
<feature type="transmembrane region" description="Helical" evidence="6">
    <location>
        <begin position="144"/>
        <end position="166"/>
    </location>
</feature>
<dbReference type="SUPFAM" id="SSF103481">
    <property type="entry name" value="Multidrug resistance efflux transporter EmrE"/>
    <property type="match status" value="2"/>
</dbReference>
<evidence type="ECO:0000313" key="8">
    <source>
        <dbReference type="EMBL" id="UQK59600.1"/>
    </source>
</evidence>
<keyword evidence="5 6" id="KW-0472">Membrane</keyword>
<feature type="domain" description="EamA" evidence="7">
    <location>
        <begin position="151"/>
        <end position="277"/>
    </location>
</feature>
<evidence type="ECO:0000256" key="3">
    <source>
        <dbReference type="ARBA" id="ARBA00022692"/>
    </source>
</evidence>
<dbReference type="EMBL" id="CP096649">
    <property type="protein sequence ID" value="UQK59600.1"/>
    <property type="molecule type" value="Genomic_DNA"/>
</dbReference>
<evidence type="ECO:0000256" key="5">
    <source>
        <dbReference type="ARBA" id="ARBA00023136"/>
    </source>
</evidence>
<feature type="transmembrane region" description="Helical" evidence="6">
    <location>
        <begin position="31"/>
        <end position="53"/>
    </location>
</feature>
<feature type="transmembrane region" description="Helical" evidence="6">
    <location>
        <begin position="68"/>
        <end position="87"/>
    </location>
</feature>
<evidence type="ECO:0000256" key="4">
    <source>
        <dbReference type="ARBA" id="ARBA00022989"/>
    </source>
</evidence>
<comment type="subcellular location">
    <subcellularLocation>
        <location evidence="1">Membrane</location>
        <topology evidence="1">Multi-pass membrane protein</topology>
    </subcellularLocation>
</comment>
<evidence type="ECO:0000259" key="7">
    <source>
        <dbReference type="Pfam" id="PF00892"/>
    </source>
</evidence>
<feature type="transmembrane region" description="Helical" evidence="6">
    <location>
        <begin position="122"/>
        <end position="138"/>
    </location>
</feature>
<comment type="similarity">
    <text evidence="2">Belongs to the EamA transporter family.</text>
</comment>
<gene>
    <name evidence="8" type="ORF">M1R53_02840</name>
</gene>
<dbReference type="PANTHER" id="PTHR22911">
    <property type="entry name" value="ACYL-MALONYL CONDENSING ENZYME-RELATED"/>
    <property type="match status" value="1"/>
</dbReference>
<reference evidence="8" key="1">
    <citation type="submission" date="2022-04" db="EMBL/GenBank/DDBJ databases">
        <title>Complete genome sequences of Ezakiella coagulans and Fenollaria massiliensis.</title>
        <authorList>
            <person name="France M.T."/>
            <person name="Clifford J."/>
            <person name="Narina S."/>
            <person name="Rutt L."/>
            <person name="Ravel J."/>
        </authorList>
    </citation>
    <scope>NUCLEOTIDE SEQUENCE</scope>
    <source>
        <strain evidence="8">C0061C2</strain>
    </source>
</reference>
<feature type="transmembrane region" description="Helical" evidence="6">
    <location>
        <begin position="260"/>
        <end position="279"/>
    </location>
</feature>
<feature type="transmembrane region" description="Helical" evidence="6">
    <location>
        <begin position="208"/>
        <end position="230"/>
    </location>
</feature>
<protein>
    <submittedName>
        <fullName evidence="8">DMT family transporter</fullName>
    </submittedName>
</protein>
<keyword evidence="4 6" id="KW-1133">Transmembrane helix</keyword>
<dbReference type="Gene3D" id="1.10.3730.20">
    <property type="match status" value="1"/>
</dbReference>
<name>A0A9E7DKI6_9FIRM</name>
<dbReference type="AlphaFoldDB" id="A0A9E7DKI6"/>
<keyword evidence="3 6" id="KW-0812">Transmembrane</keyword>
<feature type="transmembrane region" description="Helical" evidence="6">
    <location>
        <begin position="178"/>
        <end position="196"/>
    </location>
</feature>
<evidence type="ECO:0000313" key="9">
    <source>
        <dbReference type="Proteomes" id="UP000831151"/>
    </source>
</evidence>
<organism evidence="8 9">
    <name type="scientific">Fenollaria massiliensis</name>
    <dbReference type="NCBI Taxonomy" id="938288"/>
    <lineage>
        <taxon>Bacteria</taxon>
        <taxon>Bacillati</taxon>
        <taxon>Bacillota</taxon>
        <taxon>Clostridia</taxon>
        <taxon>Eubacteriales</taxon>
        <taxon>Fenollaria</taxon>
    </lineage>
</organism>
<feature type="transmembrane region" description="Helical" evidence="6">
    <location>
        <begin position="237"/>
        <end position="254"/>
    </location>
</feature>
<dbReference type="Proteomes" id="UP000831151">
    <property type="component" value="Chromosome"/>
</dbReference>
<dbReference type="GO" id="GO:0016020">
    <property type="term" value="C:membrane"/>
    <property type="evidence" value="ECO:0007669"/>
    <property type="project" value="UniProtKB-SubCell"/>
</dbReference>
<proteinExistence type="inferred from homology"/>
<feature type="transmembrane region" description="Helical" evidence="6">
    <location>
        <begin position="93"/>
        <end position="115"/>
    </location>
</feature>
<dbReference type="InterPro" id="IPR000620">
    <property type="entry name" value="EamA_dom"/>
</dbReference>
<feature type="domain" description="EamA" evidence="7">
    <location>
        <begin position="6"/>
        <end position="138"/>
    </location>
</feature>
<keyword evidence="9" id="KW-1185">Reference proteome</keyword>